<comment type="caution">
    <text evidence="1">The sequence shown here is derived from an EMBL/GenBank/DDBJ whole genome shotgun (WGS) entry which is preliminary data.</text>
</comment>
<dbReference type="SUPFAM" id="SSF52047">
    <property type="entry name" value="RNI-like"/>
    <property type="match status" value="1"/>
</dbReference>
<evidence type="ECO:0000313" key="2">
    <source>
        <dbReference type="Proteomes" id="UP001521785"/>
    </source>
</evidence>
<gene>
    <name evidence="1" type="ORF">SLS60_004531</name>
</gene>
<name>A0ABR3RKM7_9PLEO</name>
<protein>
    <recommendedName>
        <fullName evidence="3">F-box domain-containing protein</fullName>
    </recommendedName>
</protein>
<sequence>MDHGQLDPGRFALLRSNGKHASQPAGRVQKSRVRLLDRLRPVGLDAASLTQLRIGTTYLDTLPAEIIRNILSFLKENTRAIYDEEAEINESGFRCKFKWESKNYRSAALINKGLGAWSQELLVESAVICESLWNPWTRIRKLSPLALFTRTLLDRRDLGPKVRQFTIFLPSQSNAKDYALENLGNPANEIVSRAANLVKTLGIPRKLRTSWIKKLKTQYPYCLIGIVLLLVSNVTHVTFVLDTHILKDDGIDFLCACFCIRPSQAHHLAHVKRIGVLSSVKTLTIRGPSPVAVTGLGYFPGIRDLHLRLEFRPNRRAGLTPATIPSAQFRNVSKLRLDVQLVPMSDRMVRSDPAGYFRPLLGAFENLEHLDLSDGPRQDDRNYFYALADVLLRHFKDLSRLVSLRLPLMVKSPELSSTTIARLTSLKKLTAPFRGIVNEDLDTFESLPQSLQHLVIHEAVFDTVPCVLDLLHEKATGESMNTMTKIEMWFADSFTNKSLERLRKGTMFPDLEKIASKVDIQLVIDKIERED</sequence>
<dbReference type="Proteomes" id="UP001521785">
    <property type="component" value="Unassembled WGS sequence"/>
</dbReference>
<dbReference type="InterPro" id="IPR032675">
    <property type="entry name" value="LRR_dom_sf"/>
</dbReference>
<evidence type="ECO:0000313" key="1">
    <source>
        <dbReference type="EMBL" id="KAL1604988.1"/>
    </source>
</evidence>
<organism evidence="1 2">
    <name type="scientific">Paraconiothyrium brasiliense</name>
    <dbReference type="NCBI Taxonomy" id="300254"/>
    <lineage>
        <taxon>Eukaryota</taxon>
        <taxon>Fungi</taxon>
        <taxon>Dikarya</taxon>
        <taxon>Ascomycota</taxon>
        <taxon>Pezizomycotina</taxon>
        <taxon>Dothideomycetes</taxon>
        <taxon>Pleosporomycetidae</taxon>
        <taxon>Pleosporales</taxon>
        <taxon>Massarineae</taxon>
        <taxon>Didymosphaeriaceae</taxon>
        <taxon>Paraconiothyrium</taxon>
    </lineage>
</organism>
<dbReference type="EMBL" id="JAKJXO020000005">
    <property type="protein sequence ID" value="KAL1604988.1"/>
    <property type="molecule type" value="Genomic_DNA"/>
</dbReference>
<dbReference type="Gene3D" id="3.80.10.10">
    <property type="entry name" value="Ribonuclease Inhibitor"/>
    <property type="match status" value="1"/>
</dbReference>
<reference evidence="1 2" key="1">
    <citation type="submission" date="2024-02" db="EMBL/GenBank/DDBJ databases">
        <title>De novo assembly and annotation of 12 fungi associated with fruit tree decline syndrome in Ontario, Canada.</title>
        <authorList>
            <person name="Sulman M."/>
            <person name="Ellouze W."/>
            <person name="Ilyukhin E."/>
        </authorList>
    </citation>
    <scope>NUCLEOTIDE SEQUENCE [LARGE SCALE GENOMIC DNA]</scope>
    <source>
        <strain evidence="1 2">M42-189</strain>
    </source>
</reference>
<accession>A0ABR3RKM7</accession>
<evidence type="ECO:0008006" key="3">
    <source>
        <dbReference type="Google" id="ProtNLM"/>
    </source>
</evidence>
<keyword evidence="2" id="KW-1185">Reference proteome</keyword>
<proteinExistence type="predicted"/>